<accession>A0A7C2S8V8</accession>
<keyword evidence="1" id="KW-1133">Transmembrane helix</keyword>
<evidence type="ECO:0000313" key="4">
    <source>
        <dbReference type="EMBL" id="HFW31604.1"/>
    </source>
</evidence>
<keyword evidence="1" id="KW-0812">Transmembrane</keyword>
<feature type="transmembrane region" description="Helical" evidence="1">
    <location>
        <begin position="96"/>
        <end position="114"/>
    </location>
</feature>
<comment type="caution">
    <text evidence="3">The sequence shown here is derived from an EMBL/GenBank/DDBJ whole genome shotgun (WGS) entry which is preliminary data.</text>
</comment>
<reference evidence="3" key="1">
    <citation type="journal article" date="2020" name="mSystems">
        <title>Genome- and Community-Level Interaction Insights into Carbon Utilization and Element Cycling Functions of Hydrothermarchaeota in Hydrothermal Sediment.</title>
        <authorList>
            <person name="Zhou Z."/>
            <person name="Liu Y."/>
            <person name="Xu W."/>
            <person name="Pan J."/>
            <person name="Luo Z.H."/>
            <person name="Li M."/>
        </authorList>
    </citation>
    <scope>NUCLEOTIDE SEQUENCE [LARGE SCALE GENOMIC DNA]</scope>
    <source>
        <strain evidence="3">SpSt-12</strain>
        <strain evidence="5">SpSt-38</strain>
        <strain evidence="4">SpSt-87</strain>
    </source>
</reference>
<feature type="transmembrane region" description="Helical" evidence="1">
    <location>
        <begin position="159"/>
        <end position="179"/>
    </location>
</feature>
<gene>
    <name evidence="3" type="ORF">ENN70_05530</name>
    <name evidence="5" type="ORF">ENR21_03135</name>
    <name evidence="4" type="ORF">ENW66_01430</name>
</gene>
<dbReference type="Pfam" id="PF07786">
    <property type="entry name" value="HGSNAT_cat"/>
    <property type="match status" value="1"/>
</dbReference>
<feature type="transmembrane region" description="Helical" evidence="1">
    <location>
        <begin position="121"/>
        <end position="139"/>
    </location>
</feature>
<feature type="transmembrane region" description="Helical" evidence="1">
    <location>
        <begin position="72"/>
        <end position="90"/>
    </location>
</feature>
<proteinExistence type="predicted"/>
<organism evidence="3">
    <name type="scientific">Archaeoglobus fulgidus</name>
    <dbReference type="NCBI Taxonomy" id="2234"/>
    <lineage>
        <taxon>Archaea</taxon>
        <taxon>Methanobacteriati</taxon>
        <taxon>Methanobacteriota</taxon>
        <taxon>Archaeoglobi</taxon>
        <taxon>Archaeoglobales</taxon>
        <taxon>Archaeoglobaceae</taxon>
        <taxon>Archaeoglobus</taxon>
    </lineage>
</organism>
<name>A0A7C2S8V8_ARCFL</name>
<feature type="transmembrane region" description="Helical" evidence="1">
    <location>
        <begin position="200"/>
        <end position="224"/>
    </location>
</feature>
<evidence type="ECO:0000313" key="5">
    <source>
        <dbReference type="EMBL" id="HGF87412.1"/>
    </source>
</evidence>
<dbReference type="EMBL" id="DTLB01000006">
    <property type="protein sequence ID" value="HFW31604.1"/>
    <property type="molecule type" value="Genomic_DNA"/>
</dbReference>
<feature type="domain" description="Heparan-alpha-glucosaminide N-acetyltransferase catalytic" evidence="2">
    <location>
        <begin position="2"/>
        <end position="206"/>
    </location>
</feature>
<dbReference type="InterPro" id="IPR012429">
    <property type="entry name" value="HGSNAT_cat"/>
</dbReference>
<sequence length="228" mass="26219">MRYPEIDLARGIAVVLMLVYHIFFDAYYFGKIELSGAFWYYFPRFIGGMFIFISGYTLSIVKPELRRLKKKVLKLATLAAIITAITYAFVPDKVVVFGIIHFFTFATLIGYIFLKFPKIQLPAGIAFFIMGLILNQKRVDTGMLLWIGLMPYSFSTLDYYPLLPWLGIFLIGMFFGNFVKPKGIKLDLPLIYLGRNSLKIYVVQHPVIILFLHVIYGDVIQQILNIGE</sequence>
<dbReference type="EMBL" id="DSCQ01000069">
    <property type="protein sequence ID" value="HET21529.1"/>
    <property type="molecule type" value="Genomic_DNA"/>
</dbReference>
<evidence type="ECO:0000259" key="2">
    <source>
        <dbReference type="Pfam" id="PF07786"/>
    </source>
</evidence>
<keyword evidence="1" id="KW-0472">Membrane</keyword>
<evidence type="ECO:0000313" key="3">
    <source>
        <dbReference type="EMBL" id="HET21529.1"/>
    </source>
</evidence>
<evidence type="ECO:0000256" key="1">
    <source>
        <dbReference type="SAM" id="Phobius"/>
    </source>
</evidence>
<dbReference type="AlphaFoldDB" id="A0A7C2S8V8"/>
<dbReference type="EMBL" id="DSQD01000092">
    <property type="protein sequence ID" value="HGF87412.1"/>
    <property type="molecule type" value="Genomic_DNA"/>
</dbReference>
<protein>
    <submittedName>
        <fullName evidence="3">DUF1624 domain-containing protein</fullName>
    </submittedName>
</protein>
<feature type="transmembrane region" description="Helical" evidence="1">
    <location>
        <begin position="12"/>
        <end position="29"/>
    </location>
</feature>
<feature type="transmembrane region" description="Helical" evidence="1">
    <location>
        <begin position="41"/>
        <end position="60"/>
    </location>
</feature>